<comment type="caution">
    <text evidence="1">The sequence shown here is derived from an EMBL/GenBank/DDBJ whole genome shotgun (WGS) entry which is preliminary data.</text>
</comment>
<dbReference type="Proteomes" id="UP001159427">
    <property type="component" value="Unassembled WGS sequence"/>
</dbReference>
<gene>
    <name evidence="1" type="ORF">PEVE_00039689</name>
</gene>
<evidence type="ECO:0000313" key="2">
    <source>
        <dbReference type="Proteomes" id="UP001159427"/>
    </source>
</evidence>
<keyword evidence="2" id="KW-1185">Reference proteome</keyword>
<name>A0ABN8MXU3_9CNID</name>
<protein>
    <submittedName>
        <fullName evidence="1">Uncharacterized protein</fullName>
    </submittedName>
</protein>
<sequence>MIDDSDKAYKESRKRLKYRFENSAILKKLPGWFKTKWSTKVRKLQQTGGHSAFPSFSEFVEEVNFHAE</sequence>
<dbReference type="EMBL" id="CALNXI010000703">
    <property type="protein sequence ID" value="CAH3036875.1"/>
    <property type="molecule type" value="Genomic_DNA"/>
</dbReference>
<proteinExistence type="predicted"/>
<reference evidence="1 2" key="1">
    <citation type="submission" date="2022-05" db="EMBL/GenBank/DDBJ databases">
        <authorList>
            <consortium name="Genoscope - CEA"/>
            <person name="William W."/>
        </authorList>
    </citation>
    <scope>NUCLEOTIDE SEQUENCE [LARGE SCALE GENOMIC DNA]</scope>
</reference>
<evidence type="ECO:0000313" key="1">
    <source>
        <dbReference type="EMBL" id="CAH3036875.1"/>
    </source>
</evidence>
<organism evidence="1 2">
    <name type="scientific">Porites evermanni</name>
    <dbReference type="NCBI Taxonomy" id="104178"/>
    <lineage>
        <taxon>Eukaryota</taxon>
        <taxon>Metazoa</taxon>
        <taxon>Cnidaria</taxon>
        <taxon>Anthozoa</taxon>
        <taxon>Hexacorallia</taxon>
        <taxon>Scleractinia</taxon>
        <taxon>Fungiina</taxon>
        <taxon>Poritidae</taxon>
        <taxon>Porites</taxon>
    </lineage>
</organism>
<accession>A0ABN8MXU3</accession>